<keyword evidence="4 12" id="KW-1003">Cell membrane</keyword>
<keyword evidence="17" id="KW-1185">Reference proteome</keyword>
<keyword evidence="13" id="KW-0479">Metal-binding</keyword>
<dbReference type="InterPro" id="IPR003445">
    <property type="entry name" value="Cat_transpt"/>
</dbReference>
<dbReference type="Pfam" id="PF02386">
    <property type="entry name" value="TrkH"/>
    <property type="match status" value="1"/>
</dbReference>
<evidence type="ECO:0000256" key="9">
    <source>
        <dbReference type="ARBA" id="ARBA00022989"/>
    </source>
</evidence>
<dbReference type="PANTHER" id="PTHR32024">
    <property type="entry name" value="TRK SYSTEM POTASSIUM UPTAKE PROTEIN TRKG-RELATED"/>
    <property type="match status" value="1"/>
</dbReference>
<feature type="transmembrane region" description="Helical" evidence="14">
    <location>
        <begin position="314"/>
        <end position="334"/>
    </location>
</feature>
<dbReference type="GO" id="GO:0005886">
    <property type="term" value="C:plasma membrane"/>
    <property type="evidence" value="ECO:0007669"/>
    <property type="project" value="UniProtKB-SubCell"/>
</dbReference>
<evidence type="ECO:0000256" key="13">
    <source>
        <dbReference type="PIRSR" id="PIRSR006247-1"/>
    </source>
</evidence>
<reference evidence="16" key="2">
    <citation type="journal article" date="2016" name="Genome Announc.">
        <title>Draft Genome Sequences of Two Novel Amoeba-Resistant Intranuclear Bacteria, 'Candidatus Berkiella cookevillensis' and 'Candidatus Berkiella aquae'.</title>
        <authorList>
            <person name="Mehari Y.T."/>
            <person name="Arivett B.A."/>
            <person name="Farone A.L."/>
            <person name="Gunderson J.H."/>
            <person name="Farone M.B."/>
        </authorList>
    </citation>
    <scope>NUCLEOTIDE SEQUENCE</scope>
    <source>
        <strain evidence="16">HT99</strain>
    </source>
</reference>
<evidence type="ECO:0000256" key="7">
    <source>
        <dbReference type="ARBA" id="ARBA00022692"/>
    </source>
</evidence>
<keyword evidence="8 12" id="KW-0630">Potassium</keyword>
<dbReference type="PANTHER" id="PTHR32024:SF2">
    <property type="entry name" value="TRK SYSTEM POTASSIUM UPTAKE PROTEIN TRKG-RELATED"/>
    <property type="match status" value="1"/>
</dbReference>
<dbReference type="NCBIfam" id="TIGR00933">
    <property type="entry name" value="2a38"/>
    <property type="match status" value="1"/>
</dbReference>
<reference evidence="15" key="1">
    <citation type="submission" date="2015-09" db="EMBL/GenBank/DDBJ databases">
        <title>Draft Genome Sequences of Two Novel Amoeba-resistant Intranuclear Bacteria, Candidatus Berkiella cookevillensis and Candidatus Berkiella aquae.</title>
        <authorList>
            <person name="Mehari Y.T."/>
            <person name="Arivett B.A."/>
            <person name="Farone A.L."/>
            <person name="Gunderson J.H."/>
            <person name="Farone M.B."/>
        </authorList>
    </citation>
    <scope>NUCLEOTIDE SEQUENCE [LARGE SCALE GENOMIC DNA]</scope>
    <source>
        <strain evidence="15">HT99</strain>
    </source>
</reference>
<reference evidence="16" key="3">
    <citation type="submission" date="2021-06" db="EMBL/GenBank/DDBJ databases">
        <title>Genomic Description and Analysis of Intracellular Bacteria, Candidatus Berkiella cookevillensis and Candidatus Berkiella aquae.</title>
        <authorList>
            <person name="Kidane D.T."/>
            <person name="Mehari Y.T."/>
            <person name="Rice F.C."/>
            <person name="Arivett B.A."/>
            <person name="Farone A.L."/>
            <person name="Berk S.G."/>
            <person name="Farone M.B."/>
        </authorList>
    </citation>
    <scope>NUCLEOTIDE SEQUENCE</scope>
    <source>
        <strain evidence="16">HT99</strain>
    </source>
</reference>
<dbReference type="PIRSF" id="PIRSF006247">
    <property type="entry name" value="TrkH"/>
    <property type="match status" value="1"/>
</dbReference>
<feature type="binding site" evidence="13">
    <location>
        <position position="304"/>
    </location>
    <ligand>
        <name>K(+)</name>
        <dbReference type="ChEBI" id="CHEBI:29103"/>
    </ligand>
</feature>
<dbReference type="EMBL" id="LKAJ01000002">
    <property type="protein sequence ID" value="KRG22022.1"/>
    <property type="molecule type" value="Genomic_DNA"/>
</dbReference>
<evidence type="ECO:0000256" key="8">
    <source>
        <dbReference type="ARBA" id="ARBA00022958"/>
    </source>
</evidence>
<evidence type="ECO:0000256" key="3">
    <source>
        <dbReference type="ARBA" id="ARBA00022448"/>
    </source>
</evidence>
<name>A0A0Q9YMN4_9GAMM</name>
<feature type="binding site" evidence="13">
    <location>
        <position position="98"/>
    </location>
    <ligand>
        <name>K(+)</name>
        <dbReference type="ChEBI" id="CHEBI:29103"/>
    </ligand>
</feature>
<comment type="function">
    <text evidence="12">Low-affinity potassium transport system. Interacts with Trk system potassium uptake protein TrkA.</text>
</comment>
<evidence type="ECO:0000256" key="14">
    <source>
        <dbReference type="SAM" id="Phobius"/>
    </source>
</evidence>
<feature type="transmembrane region" description="Helical" evidence="14">
    <location>
        <begin position="55"/>
        <end position="76"/>
    </location>
</feature>
<evidence type="ECO:0000256" key="5">
    <source>
        <dbReference type="ARBA" id="ARBA00022519"/>
    </source>
</evidence>
<evidence type="ECO:0000256" key="1">
    <source>
        <dbReference type="ARBA" id="ARBA00004429"/>
    </source>
</evidence>
<comment type="caution">
    <text evidence="15">The sequence shown here is derived from an EMBL/GenBank/DDBJ whole genome shotgun (WGS) entry which is preliminary data.</text>
</comment>
<evidence type="ECO:0000313" key="15">
    <source>
        <dbReference type="EMBL" id="KRG22022.1"/>
    </source>
</evidence>
<evidence type="ECO:0000256" key="12">
    <source>
        <dbReference type="PIRNR" id="PIRNR006247"/>
    </source>
</evidence>
<feature type="transmembrane region" description="Helical" evidence="14">
    <location>
        <begin position="262"/>
        <end position="282"/>
    </location>
</feature>
<feature type="transmembrane region" description="Helical" evidence="14">
    <location>
        <begin position="20"/>
        <end position="43"/>
    </location>
</feature>
<evidence type="ECO:0000256" key="4">
    <source>
        <dbReference type="ARBA" id="ARBA00022475"/>
    </source>
</evidence>
<sequence>MMLSLTFVPPLFVELWYQDGYTLTFHLSFAVTFGLGFLLWFPVRNRAQPLRTHDGFLIVLLFWLTASFVGALPLYWNIDPDLSFTDAFFESVSGFTTTGSTIFHHLDHLPHSILYYRQQLQFLGGISIVILAVAILPALGIGGMQLFRTEITGPVKDDKLTPRITQSAKAIWLLYVGMTITCALCYWLAGMPCFDAIVHSFSTVSTGGFSTHDQSLGFYQSEAIECVAIIFMILGAISFNLHYLMLKNQKLRIYFNDPEFRLFAKIILSATILVWVFLVIAADNNKSPDLLFDALFQAVSLSTTTGFLSTDFSLWPLFVGLLLLFCGVIGGCAGSTTGGVKIIRVLLLQKQGTREIKRLVHPHGQYVIKLGEKAISSRVIEAIWGFFAIYFVIFIVLLLLLLMVEQDFFTAYSALLVTISNSGPGLGRVASDFSTLSSPAKWILSFAMLAGRLEIFTILVLLSPTFWRR</sequence>
<keyword evidence="9 14" id="KW-1133">Transmembrane helix</keyword>
<evidence type="ECO:0000256" key="10">
    <source>
        <dbReference type="ARBA" id="ARBA00023065"/>
    </source>
</evidence>
<evidence type="ECO:0000313" key="17">
    <source>
        <dbReference type="Proteomes" id="UP000051497"/>
    </source>
</evidence>
<feature type="transmembrane region" description="Helical" evidence="14">
    <location>
        <begin position="218"/>
        <end position="241"/>
    </location>
</feature>
<evidence type="ECO:0000313" key="16">
    <source>
        <dbReference type="EMBL" id="MCS5709808.1"/>
    </source>
</evidence>
<dbReference type="GO" id="GO:0046872">
    <property type="term" value="F:metal ion binding"/>
    <property type="evidence" value="ECO:0007669"/>
    <property type="project" value="UniProtKB-KW"/>
</dbReference>
<dbReference type="AlphaFoldDB" id="A0A0Q9YMN4"/>
<keyword evidence="6 12" id="KW-0633">Potassium transport</keyword>
<keyword evidence="7 14" id="KW-0812">Transmembrane</keyword>
<protein>
    <recommendedName>
        <fullName evidence="12">Trk system potassium uptake protein</fullName>
    </recommendedName>
</protein>
<gene>
    <name evidence="15" type="primary">trkH</name>
    <name evidence="16" type="ORF">HT99x_000050</name>
    <name evidence="15" type="ORF">HT99x_00439</name>
</gene>
<feature type="binding site" evidence="13">
    <location>
        <position position="421"/>
    </location>
    <ligand>
        <name>K(+)</name>
        <dbReference type="ChEBI" id="CHEBI:29103"/>
    </ligand>
</feature>
<feature type="transmembrane region" description="Helical" evidence="14">
    <location>
        <begin position="382"/>
        <end position="404"/>
    </location>
</feature>
<organism evidence="15">
    <name type="scientific">Candidatus Berkiella aquae</name>
    <dbReference type="NCBI Taxonomy" id="295108"/>
    <lineage>
        <taxon>Bacteria</taxon>
        <taxon>Pseudomonadati</taxon>
        <taxon>Pseudomonadota</taxon>
        <taxon>Gammaproteobacteria</taxon>
        <taxon>Candidatus Berkiellales</taxon>
        <taxon>Candidatus Berkiellaceae</taxon>
        <taxon>Candidatus Berkiella</taxon>
    </lineage>
</organism>
<feature type="binding site" evidence="13">
    <location>
        <position position="207"/>
    </location>
    <ligand>
        <name>K(+)</name>
        <dbReference type="ChEBI" id="CHEBI:29103"/>
    </ligand>
</feature>
<keyword evidence="10 12" id="KW-0406">Ion transport</keyword>
<evidence type="ECO:0000256" key="6">
    <source>
        <dbReference type="ARBA" id="ARBA00022538"/>
    </source>
</evidence>
<comment type="subcellular location">
    <subcellularLocation>
        <location evidence="1 12">Cell inner membrane</location>
        <topology evidence="1 12">Multi-pass membrane protein</topology>
    </subcellularLocation>
</comment>
<dbReference type="Proteomes" id="UP000051497">
    <property type="component" value="Unassembled WGS sequence"/>
</dbReference>
<feature type="transmembrane region" description="Helical" evidence="14">
    <location>
        <begin position="168"/>
        <end position="189"/>
    </location>
</feature>
<feature type="transmembrane region" description="Helical" evidence="14">
    <location>
        <begin position="122"/>
        <end position="147"/>
    </location>
</feature>
<feature type="binding site" evidence="13">
    <location>
        <position position="97"/>
    </location>
    <ligand>
        <name>K(+)</name>
        <dbReference type="ChEBI" id="CHEBI:29103"/>
    </ligand>
</feature>
<keyword evidence="5 12" id="KW-0997">Cell inner membrane</keyword>
<feature type="binding site" evidence="13">
    <location>
        <position position="305"/>
    </location>
    <ligand>
        <name>K(+)</name>
        <dbReference type="ChEBI" id="CHEBI:29103"/>
    </ligand>
</feature>
<dbReference type="RefSeq" id="WP_075065095.1">
    <property type="nucleotide sequence ID" value="NZ_LKAJ02000001.1"/>
</dbReference>
<feature type="transmembrane region" description="Helical" evidence="14">
    <location>
        <begin position="442"/>
        <end position="462"/>
    </location>
</feature>
<accession>A0A0Q9YMN4</accession>
<proteinExistence type="inferred from homology"/>
<dbReference type="PATRIC" id="fig|1590043.3.peg.442"/>
<dbReference type="STRING" id="295108.HT99x_00439"/>
<dbReference type="GO" id="GO:0015379">
    <property type="term" value="F:potassium:chloride symporter activity"/>
    <property type="evidence" value="ECO:0007669"/>
    <property type="project" value="InterPro"/>
</dbReference>
<dbReference type="OrthoDB" id="9810952at2"/>
<comment type="similarity">
    <text evidence="2 12">Belongs to the TrkH potassium transport family.</text>
</comment>
<evidence type="ECO:0000256" key="11">
    <source>
        <dbReference type="ARBA" id="ARBA00023136"/>
    </source>
</evidence>
<keyword evidence="3 12" id="KW-0813">Transport</keyword>
<dbReference type="InterPro" id="IPR004772">
    <property type="entry name" value="TrkH"/>
</dbReference>
<keyword evidence="11 12" id="KW-0472">Membrane</keyword>
<evidence type="ECO:0000256" key="2">
    <source>
        <dbReference type="ARBA" id="ARBA00009137"/>
    </source>
</evidence>
<dbReference type="EMBL" id="LKAJ02000001">
    <property type="protein sequence ID" value="MCS5709808.1"/>
    <property type="molecule type" value="Genomic_DNA"/>
</dbReference>